<dbReference type="KEGG" id="sgr:SGR_3443"/>
<accession>B1VMG2</accession>
<name>B1VMG2_STRGG</name>
<dbReference type="eggNOG" id="ENOG502ZQIV">
    <property type="taxonomic scope" value="Bacteria"/>
</dbReference>
<sequence>MSGPVQGSGIRELSPPDLARPSDALGAHQPRQDGRHAAEWSGSAPPTNLGCTVSAMAEENEWGLRPLGPSEVSRLRGLAAAVAADLARSGLVISGQQNQYRETSAGCLRVEVDEFDDAAGGIWLHWEVHPSLRKATSEAPRGQRFDDPVIASAGRIHERMASTILSMLGALGYVAEPSDDDYRPFAIKVLSAST</sequence>
<dbReference type="Proteomes" id="UP000001685">
    <property type="component" value="Chromosome"/>
</dbReference>
<evidence type="ECO:0000313" key="3">
    <source>
        <dbReference type="Proteomes" id="UP000001685"/>
    </source>
</evidence>
<feature type="region of interest" description="Disordered" evidence="1">
    <location>
        <begin position="1"/>
        <end position="49"/>
    </location>
</feature>
<reference evidence="3" key="1">
    <citation type="journal article" date="2008" name="J. Bacteriol.">
        <title>Genome sequence of the streptomycin-producing microorganism Streptomyces griseus IFO 13350.</title>
        <authorList>
            <person name="Ohnishi Y."/>
            <person name="Ishikawa J."/>
            <person name="Hara H."/>
            <person name="Suzuki H."/>
            <person name="Ikenoya M."/>
            <person name="Ikeda H."/>
            <person name="Yamashita A."/>
            <person name="Hattori M."/>
            <person name="Horinouchi S."/>
        </authorList>
    </citation>
    <scope>NUCLEOTIDE SEQUENCE [LARGE SCALE GENOMIC DNA]</scope>
    <source>
        <strain evidence="3">JCM 4626 / NBRC 13350</strain>
    </source>
</reference>
<gene>
    <name evidence="2" type="ordered locus">SGR_3443</name>
</gene>
<evidence type="ECO:0000313" key="2">
    <source>
        <dbReference type="EMBL" id="BAG20272.1"/>
    </source>
</evidence>
<dbReference type="EMBL" id="AP009493">
    <property type="protein sequence ID" value="BAG20272.1"/>
    <property type="molecule type" value="Genomic_DNA"/>
</dbReference>
<protein>
    <submittedName>
        <fullName evidence="2">Uncharacterized protein</fullName>
    </submittedName>
</protein>
<organism evidence="2 3">
    <name type="scientific">Streptomyces griseus subsp. griseus (strain JCM 4626 / CBS 651.72 / NBRC 13350 / KCC S-0626 / ISP 5235)</name>
    <dbReference type="NCBI Taxonomy" id="455632"/>
    <lineage>
        <taxon>Bacteria</taxon>
        <taxon>Bacillati</taxon>
        <taxon>Actinomycetota</taxon>
        <taxon>Actinomycetes</taxon>
        <taxon>Kitasatosporales</taxon>
        <taxon>Streptomycetaceae</taxon>
        <taxon>Streptomyces</taxon>
    </lineage>
</organism>
<proteinExistence type="predicted"/>
<evidence type="ECO:0000256" key="1">
    <source>
        <dbReference type="SAM" id="MobiDB-lite"/>
    </source>
</evidence>
<dbReference type="AlphaFoldDB" id="B1VMG2"/>
<dbReference type="HOGENOM" id="CLU_1401765_0_0_11"/>